<dbReference type="PROSITE" id="PS51783">
    <property type="entry name" value="PH_BEACH"/>
    <property type="match status" value="1"/>
</dbReference>
<gene>
    <name evidence="7" type="ORF">MCOR_52089</name>
</gene>
<feature type="repeat" description="WD" evidence="3">
    <location>
        <begin position="769"/>
        <end position="799"/>
    </location>
</feature>
<evidence type="ECO:0000259" key="5">
    <source>
        <dbReference type="PROSITE" id="PS50197"/>
    </source>
</evidence>
<dbReference type="Pfam" id="PF02138">
    <property type="entry name" value="Beach"/>
    <property type="match status" value="1"/>
</dbReference>
<feature type="repeat" description="WD" evidence="3">
    <location>
        <begin position="914"/>
        <end position="939"/>
    </location>
</feature>
<feature type="region of interest" description="Disordered" evidence="4">
    <location>
        <begin position="637"/>
        <end position="663"/>
    </location>
</feature>
<dbReference type="Gene3D" id="2.130.10.10">
    <property type="entry name" value="YVTN repeat-like/Quinoprotein amine dehydrogenase"/>
    <property type="match status" value="2"/>
</dbReference>
<dbReference type="SUPFAM" id="SSF50978">
    <property type="entry name" value="WD40 repeat-like"/>
    <property type="match status" value="1"/>
</dbReference>
<protein>
    <submittedName>
        <fullName evidence="7">NSMAF</fullName>
    </submittedName>
</protein>
<feature type="repeat" description="WD" evidence="3">
    <location>
        <begin position="817"/>
        <end position="858"/>
    </location>
</feature>
<dbReference type="PROSITE" id="PS50197">
    <property type="entry name" value="BEACH"/>
    <property type="match status" value="1"/>
</dbReference>
<dbReference type="PANTHER" id="PTHR13743">
    <property type="entry name" value="BEIGE/BEACH-RELATED"/>
    <property type="match status" value="1"/>
</dbReference>
<proteinExistence type="predicted"/>
<evidence type="ECO:0000256" key="4">
    <source>
        <dbReference type="SAM" id="MobiDB-lite"/>
    </source>
</evidence>
<dbReference type="Pfam" id="PF25400">
    <property type="entry name" value="PH_FAN"/>
    <property type="match status" value="1"/>
</dbReference>
<feature type="repeat" description="WD" evidence="3">
    <location>
        <begin position="859"/>
        <end position="900"/>
    </location>
</feature>
<dbReference type="PANTHER" id="PTHR13743:SF123">
    <property type="entry name" value="PROTEIN FAN"/>
    <property type="match status" value="1"/>
</dbReference>
<dbReference type="InterPro" id="IPR000409">
    <property type="entry name" value="BEACH_dom"/>
</dbReference>
<dbReference type="InterPro" id="IPR036372">
    <property type="entry name" value="BEACH_dom_sf"/>
</dbReference>
<dbReference type="SUPFAM" id="SSF50729">
    <property type="entry name" value="PH domain-like"/>
    <property type="match status" value="1"/>
</dbReference>
<evidence type="ECO:0000256" key="1">
    <source>
        <dbReference type="ARBA" id="ARBA00022574"/>
    </source>
</evidence>
<dbReference type="Proteomes" id="UP000507470">
    <property type="component" value="Unassembled WGS sequence"/>
</dbReference>
<dbReference type="InterPro" id="IPR023362">
    <property type="entry name" value="PH-BEACH_dom"/>
</dbReference>
<dbReference type="SMART" id="SM01026">
    <property type="entry name" value="Beach"/>
    <property type="match status" value="1"/>
</dbReference>
<dbReference type="SMART" id="SM00320">
    <property type="entry name" value="WD40"/>
    <property type="match status" value="7"/>
</dbReference>
<dbReference type="SUPFAM" id="SSF81837">
    <property type="entry name" value="BEACH domain"/>
    <property type="match status" value="1"/>
</dbReference>
<keyword evidence="1 3" id="KW-0853">WD repeat</keyword>
<dbReference type="InterPro" id="IPR050865">
    <property type="entry name" value="BEACH_Domain"/>
</dbReference>
<dbReference type="FunFam" id="1.10.1540.10:FF:000001">
    <property type="entry name" value="neurobeachin isoform X1"/>
    <property type="match status" value="1"/>
</dbReference>
<feature type="repeat" description="WD" evidence="3">
    <location>
        <begin position="940"/>
        <end position="971"/>
    </location>
</feature>
<dbReference type="EMBL" id="CACVKT020009053">
    <property type="protein sequence ID" value="CAC5419796.1"/>
    <property type="molecule type" value="Genomic_DNA"/>
</dbReference>
<dbReference type="InterPro" id="IPR057496">
    <property type="entry name" value="FAN-like_PH"/>
</dbReference>
<evidence type="ECO:0000259" key="6">
    <source>
        <dbReference type="PROSITE" id="PS51783"/>
    </source>
</evidence>
<keyword evidence="8" id="KW-1185">Reference proteome</keyword>
<feature type="compositionally biased region" description="Polar residues" evidence="4">
    <location>
        <begin position="645"/>
        <end position="657"/>
    </location>
</feature>
<accession>A0A6J8EIN9</accession>
<dbReference type="AlphaFoldDB" id="A0A6J8EIN9"/>
<evidence type="ECO:0000313" key="7">
    <source>
        <dbReference type="EMBL" id="CAC5419796.1"/>
    </source>
</evidence>
<dbReference type="Gene3D" id="1.10.1540.10">
    <property type="entry name" value="BEACH domain"/>
    <property type="match status" value="1"/>
</dbReference>
<evidence type="ECO:0000313" key="8">
    <source>
        <dbReference type="Proteomes" id="UP000507470"/>
    </source>
</evidence>
<reference evidence="7 8" key="1">
    <citation type="submission" date="2020-06" db="EMBL/GenBank/DDBJ databases">
        <authorList>
            <person name="Li R."/>
            <person name="Bekaert M."/>
        </authorList>
    </citation>
    <scope>NUCLEOTIDE SEQUENCE [LARGE SCALE GENOMIC DNA]</scope>
    <source>
        <strain evidence="8">wild</strain>
    </source>
</reference>
<dbReference type="PROSITE" id="PS50082">
    <property type="entry name" value="WD_REPEATS_2"/>
    <property type="match status" value="6"/>
</dbReference>
<dbReference type="OrthoDB" id="26681at2759"/>
<sequence>MSFLENDTASKERFNLLLLDPGEIYFEDYSVFYYPSGLPEHEAIKSSFLTGNRGTFENMFQVSCFFVPKESQYPILKFPLRYVTEVDEWSGGLFSKIDHKDKMIKVACKQTVAMKEKNILSPYVFIKFPLRYVTEVDEWSGGLFSKIDHKDKMIKVACKQTVAMKEKNILSPYVFIKEPSEHIFSLNYVVVDDCLPQICQLHRASTLPHTEQNAMINAIVLSRRSRVKFNTSWLEDLYENIVLETQGDRITPLVTNPGRIMLTNKILYFQPFNNIESIPVIKIRLKDINRLIKRRFLLRQIGIEIFCKDGSPCTHLYLSLSSPELRNDLFFKMKEQSDLDLELPGQEDMTLRWQSGNISNYEYLMYLNSLADRSFSDLTQYPVMPWIISDYSSSHLDLNDSSVFRDLSKPIGALNEERIEKTRERYREMPEPKFLYGSHYSTPGYVLFYLARIAPEYVLCLQNGKFDQPDRMFNSLLDTWQNCLEGAADFKELIPEFYSPDHPDFLYNKGVTNFGIRQDGKPIGDVDLPPWACSPEDFKQSLRMALESDYVSSHLHHWIDLIFGYKQRGEEAEKADNVFYYMTYEGAVDLDSISDPNERARMEIQIMEFGQTPKQLFKTQHPQKFQQPCPQSIVQCTQEPKERNSPTPENSDDMLSTDTDEDQTHSTTTVFDMQELNNLELFHQYTLHKDSVTDLCLARDGRNIFSVSQDSFLKMYSLEEQRQLRSVNVSSMALSSCQLLPDNLTIVVGSWDNNVYFYSIEFGRILETLIAHDDAVSDVFWINKILFTSSWDSTVKMWSFTPPSPSNPFVPAQFVGQLDHESGVNCQCIDSNCQILVTGSKEGQIVIWDIRSMYQLTEHNLHSSKVNAVTLSHDNKRILSSGEDCYLKVLDIETGTEIFVKDLQDQIMCFMWCGDLLLTGSNSGELQVWDMDRGQVVVKKSLHLDAITCIDIGNNTIVTGGQDKVISLWKL</sequence>
<organism evidence="7 8">
    <name type="scientific">Mytilus coruscus</name>
    <name type="common">Sea mussel</name>
    <dbReference type="NCBI Taxonomy" id="42192"/>
    <lineage>
        <taxon>Eukaryota</taxon>
        <taxon>Metazoa</taxon>
        <taxon>Spiralia</taxon>
        <taxon>Lophotrochozoa</taxon>
        <taxon>Mollusca</taxon>
        <taxon>Bivalvia</taxon>
        <taxon>Autobranchia</taxon>
        <taxon>Pteriomorphia</taxon>
        <taxon>Mytilida</taxon>
        <taxon>Mytiloidea</taxon>
        <taxon>Mytilidae</taxon>
        <taxon>Mytilinae</taxon>
        <taxon>Mytilus</taxon>
    </lineage>
</organism>
<dbReference type="InterPro" id="IPR036322">
    <property type="entry name" value="WD40_repeat_dom_sf"/>
</dbReference>
<dbReference type="InterPro" id="IPR001680">
    <property type="entry name" value="WD40_rpt"/>
</dbReference>
<evidence type="ECO:0000256" key="3">
    <source>
        <dbReference type="PROSITE-ProRule" id="PRU00221"/>
    </source>
</evidence>
<dbReference type="InterPro" id="IPR011993">
    <property type="entry name" value="PH-like_dom_sf"/>
</dbReference>
<feature type="domain" description="BEACH-type PH" evidence="6">
    <location>
        <begin position="236"/>
        <end position="334"/>
    </location>
</feature>
<name>A0A6J8EIN9_MYTCO</name>
<dbReference type="CDD" id="cd06071">
    <property type="entry name" value="Beach"/>
    <property type="match status" value="1"/>
</dbReference>
<feature type="domain" description="BEACH" evidence="5">
    <location>
        <begin position="338"/>
        <end position="624"/>
    </location>
</feature>
<feature type="repeat" description="WD" evidence="3">
    <location>
        <begin position="685"/>
        <end position="726"/>
    </location>
</feature>
<dbReference type="Pfam" id="PF00400">
    <property type="entry name" value="WD40"/>
    <property type="match status" value="4"/>
</dbReference>
<dbReference type="PROSITE" id="PS50294">
    <property type="entry name" value="WD_REPEATS_REGION"/>
    <property type="match status" value="2"/>
</dbReference>
<evidence type="ECO:0000256" key="2">
    <source>
        <dbReference type="ARBA" id="ARBA00022737"/>
    </source>
</evidence>
<dbReference type="Gene3D" id="2.30.29.30">
    <property type="entry name" value="Pleckstrin-homology domain (PH domain)/Phosphotyrosine-binding domain (PTB)"/>
    <property type="match status" value="1"/>
</dbReference>
<dbReference type="CDD" id="cd00200">
    <property type="entry name" value="WD40"/>
    <property type="match status" value="1"/>
</dbReference>
<keyword evidence="2" id="KW-0677">Repeat</keyword>
<dbReference type="InterPro" id="IPR015943">
    <property type="entry name" value="WD40/YVTN_repeat-like_dom_sf"/>
</dbReference>